<dbReference type="GeneID" id="5016535"/>
<sequence>MDQENPNDDGINQKLNALAQKLQEKKIELSYLFQDKWVSKEVNKVTVTVNSKILCFYLNWF</sequence>
<gene>
    <name evidence="1" type="ORF">GSPATT00033206001</name>
</gene>
<dbReference type="EMBL" id="CT868025">
    <property type="protein sequence ID" value="CAK63353.1"/>
    <property type="molecule type" value="Genomic_DNA"/>
</dbReference>
<protein>
    <submittedName>
        <fullName evidence="1">Uncharacterized protein</fullName>
    </submittedName>
</protein>
<reference evidence="1 2" key="1">
    <citation type="journal article" date="2006" name="Nature">
        <title>Global trends of whole-genome duplications revealed by the ciliate Paramecium tetraurelia.</title>
        <authorList>
            <consortium name="Genoscope"/>
            <person name="Aury J.-M."/>
            <person name="Jaillon O."/>
            <person name="Duret L."/>
            <person name="Noel B."/>
            <person name="Jubin C."/>
            <person name="Porcel B.M."/>
            <person name="Segurens B."/>
            <person name="Daubin V."/>
            <person name="Anthouard V."/>
            <person name="Aiach N."/>
            <person name="Arnaiz O."/>
            <person name="Billaut A."/>
            <person name="Beisson J."/>
            <person name="Blanc I."/>
            <person name="Bouhouche K."/>
            <person name="Camara F."/>
            <person name="Duharcourt S."/>
            <person name="Guigo R."/>
            <person name="Gogendeau D."/>
            <person name="Katinka M."/>
            <person name="Keller A.-M."/>
            <person name="Kissmehl R."/>
            <person name="Klotz C."/>
            <person name="Koll F."/>
            <person name="Le Moue A."/>
            <person name="Lepere C."/>
            <person name="Malinsky S."/>
            <person name="Nowacki M."/>
            <person name="Nowak J.K."/>
            <person name="Plattner H."/>
            <person name="Poulain J."/>
            <person name="Ruiz F."/>
            <person name="Serrano V."/>
            <person name="Zagulski M."/>
            <person name="Dessen P."/>
            <person name="Betermier M."/>
            <person name="Weissenbach J."/>
            <person name="Scarpelli C."/>
            <person name="Schachter V."/>
            <person name="Sperling L."/>
            <person name="Meyer E."/>
            <person name="Cohen J."/>
            <person name="Wincker P."/>
        </authorList>
    </citation>
    <scope>NUCLEOTIDE SEQUENCE [LARGE SCALE GENOMIC DNA]</scope>
    <source>
        <strain evidence="1 2">Stock d4-2</strain>
    </source>
</reference>
<dbReference type="Proteomes" id="UP000000600">
    <property type="component" value="Unassembled WGS sequence"/>
</dbReference>
<dbReference type="HOGENOM" id="CLU_2927546_0_0_1"/>
<dbReference type="KEGG" id="ptm:GSPATT00033206001"/>
<evidence type="ECO:0000313" key="1">
    <source>
        <dbReference type="EMBL" id="CAK63353.1"/>
    </source>
</evidence>
<dbReference type="AlphaFoldDB" id="A0BXT6"/>
<dbReference type="InParanoid" id="A0BXT6"/>
<dbReference type="RefSeq" id="XP_001430751.1">
    <property type="nucleotide sequence ID" value="XM_001430714.1"/>
</dbReference>
<proteinExistence type="predicted"/>
<organism evidence="1 2">
    <name type="scientific">Paramecium tetraurelia</name>
    <dbReference type="NCBI Taxonomy" id="5888"/>
    <lineage>
        <taxon>Eukaryota</taxon>
        <taxon>Sar</taxon>
        <taxon>Alveolata</taxon>
        <taxon>Ciliophora</taxon>
        <taxon>Intramacronucleata</taxon>
        <taxon>Oligohymenophorea</taxon>
        <taxon>Peniculida</taxon>
        <taxon>Parameciidae</taxon>
        <taxon>Paramecium</taxon>
    </lineage>
</organism>
<name>A0BXT6_PARTE</name>
<accession>A0BXT6</accession>
<dbReference type="OrthoDB" id="309056at2759"/>
<evidence type="ECO:0000313" key="2">
    <source>
        <dbReference type="Proteomes" id="UP000000600"/>
    </source>
</evidence>
<keyword evidence="2" id="KW-1185">Reference proteome</keyword>